<name>A0A1N7FXY3_9EURY</name>
<organism evidence="7 8">
    <name type="scientific">Natronorubrum daqingense</name>
    <dbReference type="NCBI Taxonomy" id="588898"/>
    <lineage>
        <taxon>Archaea</taxon>
        <taxon>Methanobacteriati</taxon>
        <taxon>Methanobacteriota</taxon>
        <taxon>Stenosarchaea group</taxon>
        <taxon>Halobacteria</taxon>
        <taxon>Halobacteriales</taxon>
        <taxon>Natrialbaceae</taxon>
        <taxon>Natronorubrum</taxon>
    </lineage>
</organism>
<dbReference type="EMBL" id="FTNP01000008">
    <property type="protein sequence ID" value="SIS05200.1"/>
    <property type="molecule type" value="Genomic_DNA"/>
</dbReference>
<dbReference type="InterPro" id="IPR036852">
    <property type="entry name" value="Peptidase_S8/S53_dom_sf"/>
</dbReference>
<dbReference type="PANTHER" id="PTHR43806:SF11">
    <property type="entry name" value="CEREVISIN-RELATED"/>
    <property type="match status" value="1"/>
</dbReference>
<proteinExistence type="inferred from homology"/>
<dbReference type="PROSITE" id="PS00138">
    <property type="entry name" value="SUBTILASE_SER"/>
    <property type="match status" value="1"/>
</dbReference>
<dbReference type="Pfam" id="PF00082">
    <property type="entry name" value="Peptidase_S8"/>
    <property type="match status" value="1"/>
</dbReference>
<dbReference type="AlphaFoldDB" id="A0A1N7FXY3"/>
<dbReference type="PRINTS" id="PR00723">
    <property type="entry name" value="SUBTILISIN"/>
</dbReference>
<evidence type="ECO:0000256" key="2">
    <source>
        <dbReference type="ARBA" id="ARBA00022670"/>
    </source>
</evidence>
<dbReference type="SUPFAM" id="SSF52743">
    <property type="entry name" value="Subtilisin-like"/>
    <property type="match status" value="1"/>
</dbReference>
<evidence type="ECO:0000256" key="1">
    <source>
        <dbReference type="ARBA" id="ARBA00011073"/>
    </source>
</evidence>
<evidence type="ECO:0000259" key="6">
    <source>
        <dbReference type="Pfam" id="PF00082"/>
    </source>
</evidence>
<keyword evidence="8" id="KW-1185">Reference proteome</keyword>
<protein>
    <submittedName>
        <fullName evidence="7">Subtilase family protein</fullName>
    </submittedName>
</protein>
<evidence type="ECO:0000313" key="8">
    <source>
        <dbReference type="Proteomes" id="UP000185687"/>
    </source>
</evidence>
<dbReference type="Gene3D" id="3.40.50.200">
    <property type="entry name" value="Peptidase S8/S53 domain"/>
    <property type="match status" value="1"/>
</dbReference>
<sequence length="503" mass="53126">MKQTRRQLLTTLGATAAATTIPSFVNLSGWTWGDSQTLTTAALDADLGTFGSDADPSFLIHYEDDSQYRDLESWVNSNGDIKRDLEHVNLMVISASWEDIGLRERGYGAVSINQLSGGLQANDYVDYIDGNFEVDLPTPIDELDAEDEWSFDADISWPQRASLMASTLEWSPSPSGIDGLAFDGDAPETDLTDSRELVRADDDLIDEIDTGDLTIAVIDTGVDDGSTFGDRILEESTDFTSSDDPTGVDVVEDSDGHGTWVAVCMAGEDGFLPDADILALKALDDGGGETGDIVAAVDKAIEEEVDVACLSLGSPLPSPALAEALADAYDAGVLCVVAVGNDRYGSVFTNAPASSTDGFGVQACNVPEDGDRADTQLAYFGNIGPDPQTGVNPELAAPGMAITADLPGGESTLSGTSMSAPHVAGGAGLVIASEETDVDETWGRLTKTGYPLEHAGETEAEYGLLDVQAAIDNEEPDEDREDVRSSEAQVRDEFNRLLSNVLG</sequence>
<keyword evidence="4 5" id="KW-0720">Serine protease</keyword>
<evidence type="ECO:0000313" key="7">
    <source>
        <dbReference type="EMBL" id="SIS05200.1"/>
    </source>
</evidence>
<dbReference type="InterPro" id="IPR015500">
    <property type="entry name" value="Peptidase_S8_subtilisin-rel"/>
</dbReference>
<dbReference type="InterPro" id="IPR000209">
    <property type="entry name" value="Peptidase_S8/S53_dom"/>
</dbReference>
<feature type="active site" description="Charge relay system" evidence="5">
    <location>
        <position position="257"/>
    </location>
</feature>
<feature type="active site" description="Charge relay system" evidence="5">
    <location>
        <position position="417"/>
    </location>
</feature>
<dbReference type="OrthoDB" id="341609at2157"/>
<dbReference type="PROSITE" id="PS51318">
    <property type="entry name" value="TAT"/>
    <property type="match status" value="1"/>
</dbReference>
<dbReference type="InterPro" id="IPR023828">
    <property type="entry name" value="Peptidase_S8_Ser-AS"/>
</dbReference>
<dbReference type="RefSeq" id="WP_083687815.1">
    <property type="nucleotide sequence ID" value="NZ_CP019329.1"/>
</dbReference>
<dbReference type="InterPro" id="IPR050131">
    <property type="entry name" value="Peptidase_S8_subtilisin-like"/>
</dbReference>
<keyword evidence="2 5" id="KW-0645">Protease</keyword>
<evidence type="ECO:0000256" key="4">
    <source>
        <dbReference type="ARBA" id="ARBA00022825"/>
    </source>
</evidence>
<dbReference type="GO" id="GO:0006508">
    <property type="term" value="P:proteolysis"/>
    <property type="evidence" value="ECO:0007669"/>
    <property type="project" value="UniProtKB-KW"/>
</dbReference>
<comment type="similarity">
    <text evidence="1 5">Belongs to the peptidase S8 family.</text>
</comment>
<dbReference type="PANTHER" id="PTHR43806">
    <property type="entry name" value="PEPTIDASE S8"/>
    <property type="match status" value="1"/>
</dbReference>
<dbReference type="PROSITE" id="PS51892">
    <property type="entry name" value="SUBTILASE"/>
    <property type="match status" value="1"/>
</dbReference>
<feature type="active site" description="Charge relay system" evidence="5">
    <location>
        <position position="219"/>
    </location>
</feature>
<dbReference type="Proteomes" id="UP000185687">
    <property type="component" value="Unassembled WGS sequence"/>
</dbReference>
<evidence type="ECO:0000256" key="5">
    <source>
        <dbReference type="PROSITE-ProRule" id="PRU01240"/>
    </source>
</evidence>
<evidence type="ECO:0000256" key="3">
    <source>
        <dbReference type="ARBA" id="ARBA00022801"/>
    </source>
</evidence>
<reference evidence="7 8" key="1">
    <citation type="submission" date="2017-01" db="EMBL/GenBank/DDBJ databases">
        <authorList>
            <person name="Mah S.A."/>
            <person name="Swanson W.J."/>
            <person name="Moy G.W."/>
            <person name="Vacquier V.D."/>
        </authorList>
    </citation>
    <scope>NUCLEOTIDE SEQUENCE [LARGE SCALE GENOMIC DNA]</scope>
    <source>
        <strain evidence="7 8">CGMCC 1.8909</strain>
    </source>
</reference>
<gene>
    <name evidence="7" type="ORF">SAMN05421809_3558</name>
</gene>
<keyword evidence="3 5" id="KW-0378">Hydrolase</keyword>
<dbReference type="InterPro" id="IPR006311">
    <property type="entry name" value="TAT_signal"/>
</dbReference>
<dbReference type="GO" id="GO:0004252">
    <property type="term" value="F:serine-type endopeptidase activity"/>
    <property type="evidence" value="ECO:0007669"/>
    <property type="project" value="UniProtKB-UniRule"/>
</dbReference>
<accession>A0A1N7FXY3</accession>
<dbReference type="GeneID" id="30957829"/>
<feature type="domain" description="Peptidase S8/S53" evidence="6">
    <location>
        <begin position="213"/>
        <end position="434"/>
    </location>
</feature>